<proteinExistence type="inferred from homology"/>
<evidence type="ECO:0000256" key="5">
    <source>
        <dbReference type="ARBA" id="ARBA00023284"/>
    </source>
</evidence>
<dbReference type="RefSeq" id="WP_161141652.1">
    <property type="nucleotide sequence ID" value="NZ_SPKJ01000068.1"/>
</dbReference>
<keyword evidence="6" id="KW-0472">Membrane</keyword>
<protein>
    <submittedName>
        <fullName evidence="8">DsbE family thiol:disulfide interchange protein</fullName>
    </submittedName>
</protein>
<dbReference type="Proteomes" id="UP000773614">
    <property type="component" value="Unassembled WGS sequence"/>
</dbReference>
<evidence type="ECO:0000256" key="4">
    <source>
        <dbReference type="ARBA" id="ARBA00023157"/>
    </source>
</evidence>
<dbReference type="InterPro" id="IPR013740">
    <property type="entry name" value="Redoxin"/>
</dbReference>
<sequence length="197" mass="21515">MTETTPEAVPEKPGRFRSLWVLLPLLGFLALALLFYMRLGEGDPSRIPSALINKPVPDFSLPPIESGEGLSGEMLQSGVFLVNIWASWCAPCRAEHPLLVELAKDARFKVVGINYKDLPENAQRFLGALGNPYELVGADRDGRAAIDWGVYGVPETFIVRDGIIVHKFIGPLSRETVATDLVPALERALGAEQPAPR</sequence>
<dbReference type="InterPro" id="IPR004799">
    <property type="entry name" value="Periplasmic_diS_OxRdtase_DsbE"/>
</dbReference>
<dbReference type="GO" id="GO:0015036">
    <property type="term" value="F:disulfide oxidoreductase activity"/>
    <property type="evidence" value="ECO:0007669"/>
    <property type="project" value="InterPro"/>
</dbReference>
<evidence type="ECO:0000313" key="8">
    <source>
        <dbReference type="EMBL" id="MYZ49311.1"/>
    </source>
</evidence>
<dbReference type="InterPro" id="IPR050553">
    <property type="entry name" value="Thioredoxin_ResA/DsbE_sf"/>
</dbReference>
<keyword evidence="3" id="KW-0201">Cytochrome c-type biogenesis</keyword>
<evidence type="ECO:0000256" key="6">
    <source>
        <dbReference type="SAM" id="Phobius"/>
    </source>
</evidence>
<dbReference type="InterPro" id="IPR017937">
    <property type="entry name" value="Thioredoxin_CS"/>
</dbReference>
<dbReference type="InterPro" id="IPR036249">
    <property type="entry name" value="Thioredoxin-like_sf"/>
</dbReference>
<feature type="domain" description="Thioredoxin" evidence="7">
    <location>
        <begin position="50"/>
        <end position="190"/>
    </location>
</feature>
<dbReference type="PROSITE" id="PS00194">
    <property type="entry name" value="THIOREDOXIN_1"/>
    <property type="match status" value="1"/>
</dbReference>
<keyword evidence="5" id="KW-0676">Redox-active center</keyword>
<comment type="similarity">
    <text evidence="2">Belongs to the thioredoxin family. DsbE subfamily.</text>
</comment>
<dbReference type="GO" id="GO:0017004">
    <property type="term" value="P:cytochrome complex assembly"/>
    <property type="evidence" value="ECO:0007669"/>
    <property type="project" value="UniProtKB-KW"/>
</dbReference>
<dbReference type="PANTHER" id="PTHR42852:SF6">
    <property type="entry name" value="THIOL:DISULFIDE INTERCHANGE PROTEIN DSBE"/>
    <property type="match status" value="1"/>
</dbReference>
<evidence type="ECO:0000313" key="9">
    <source>
        <dbReference type="Proteomes" id="UP000773614"/>
    </source>
</evidence>
<dbReference type="PANTHER" id="PTHR42852">
    <property type="entry name" value="THIOL:DISULFIDE INTERCHANGE PROTEIN DSBE"/>
    <property type="match status" value="1"/>
</dbReference>
<organism evidence="8 9">
    <name type="scientific">Propylenella binzhouense</name>
    <dbReference type="NCBI Taxonomy" id="2555902"/>
    <lineage>
        <taxon>Bacteria</taxon>
        <taxon>Pseudomonadati</taxon>
        <taxon>Pseudomonadota</taxon>
        <taxon>Alphaproteobacteria</taxon>
        <taxon>Hyphomicrobiales</taxon>
        <taxon>Propylenellaceae</taxon>
        <taxon>Propylenella</taxon>
    </lineage>
</organism>
<comment type="subcellular location">
    <subcellularLocation>
        <location evidence="1">Cell envelope</location>
    </subcellularLocation>
</comment>
<dbReference type="EMBL" id="SPKJ01000068">
    <property type="protein sequence ID" value="MYZ49311.1"/>
    <property type="molecule type" value="Genomic_DNA"/>
</dbReference>
<reference evidence="8" key="1">
    <citation type="submission" date="2019-03" db="EMBL/GenBank/DDBJ databases">
        <title>Afifella sp. nov., isolated from activated sludge.</title>
        <authorList>
            <person name="Li Q."/>
            <person name="Liu Y."/>
        </authorList>
    </citation>
    <scope>NUCLEOTIDE SEQUENCE</scope>
    <source>
        <strain evidence="8">L72</strain>
    </source>
</reference>
<dbReference type="NCBIfam" id="TIGR00385">
    <property type="entry name" value="dsbE"/>
    <property type="match status" value="1"/>
</dbReference>
<feature type="transmembrane region" description="Helical" evidence="6">
    <location>
        <begin position="19"/>
        <end position="37"/>
    </location>
</feature>
<keyword evidence="9" id="KW-1185">Reference proteome</keyword>
<evidence type="ECO:0000256" key="3">
    <source>
        <dbReference type="ARBA" id="ARBA00022748"/>
    </source>
</evidence>
<dbReference type="PROSITE" id="PS51352">
    <property type="entry name" value="THIOREDOXIN_2"/>
    <property type="match status" value="1"/>
</dbReference>
<dbReference type="AlphaFoldDB" id="A0A964WUQ2"/>
<evidence type="ECO:0000259" key="7">
    <source>
        <dbReference type="PROSITE" id="PS51352"/>
    </source>
</evidence>
<keyword evidence="6" id="KW-0812">Transmembrane</keyword>
<evidence type="ECO:0000256" key="1">
    <source>
        <dbReference type="ARBA" id="ARBA00004196"/>
    </source>
</evidence>
<comment type="caution">
    <text evidence="8">The sequence shown here is derived from an EMBL/GenBank/DDBJ whole genome shotgun (WGS) entry which is preliminary data.</text>
</comment>
<accession>A0A964WUQ2</accession>
<dbReference type="InterPro" id="IPR013766">
    <property type="entry name" value="Thioredoxin_domain"/>
</dbReference>
<dbReference type="Pfam" id="PF08534">
    <property type="entry name" value="Redoxin"/>
    <property type="match status" value="1"/>
</dbReference>
<dbReference type="GO" id="GO:0030288">
    <property type="term" value="C:outer membrane-bounded periplasmic space"/>
    <property type="evidence" value="ECO:0007669"/>
    <property type="project" value="InterPro"/>
</dbReference>
<dbReference type="OrthoDB" id="9799347at2"/>
<name>A0A964WUQ2_9HYPH</name>
<dbReference type="Gene3D" id="3.40.30.10">
    <property type="entry name" value="Glutaredoxin"/>
    <property type="match status" value="1"/>
</dbReference>
<dbReference type="CDD" id="cd03010">
    <property type="entry name" value="TlpA_like_DsbE"/>
    <property type="match status" value="1"/>
</dbReference>
<evidence type="ECO:0000256" key="2">
    <source>
        <dbReference type="ARBA" id="ARBA00007758"/>
    </source>
</evidence>
<dbReference type="SUPFAM" id="SSF52833">
    <property type="entry name" value="Thioredoxin-like"/>
    <property type="match status" value="1"/>
</dbReference>
<gene>
    <name evidence="8" type="ORF">E4O86_16485</name>
</gene>
<keyword evidence="6" id="KW-1133">Transmembrane helix</keyword>
<keyword evidence="4" id="KW-1015">Disulfide bond</keyword>